<dbReference type="GeneID" id="54293303"/>
<proteinExistence type="predicted"/>
<organism evidence="1 2">
    <name type="scientific">Aplosporella prunicola CBS 121167</name>
    <dbReference type="NCBI Taxonomy" id="1176127"/>
    <lineage>
        <taxon>Eukaryota</taxon>
        <taxon>Fungi</taxon>
        <taxon>Dikarya</taxon>
        <taxon>Ascomycota</taxon>
        <taxon>Pezizomycotina</taxon>
        <taxon>Dothideomycetes</taxon>
        <taxon>Dothideomycetes incertae sedis</taxon>
        <taxon>Botryosphaeriales</taxon>
        <taxon>Aplosporellaceae</taxon>
        <taxon>Aplosporella</taxon>
    </lineage>
</organism>
<gene>
    <name evidence="1" type="ORF">K452DRAFT_17208</name>
</gene>
<reference evidence="1" key="1">
    <citation type="journal article" date="2020" name="Stud. Mycol.">
        <title>101 Dothideomycetes genomes: a test case for predicting lifestyles and emergence of pathogens.</title>
        <authorList>
            <person name="Haridas S."/>
            <person name="Albert R."/>
            <person name="Binder M."/>
            <person name="Bloem J."/>
            <person name="Labutti K."/>
            <person name="Salamov A."/>
            <person name="Andreopoulos B."/>
            <person name="Baker S."/>
            <person name="Barry K."/>
            <person name="Bills G."/>
            <person name="Bluhm B."/>
            <person name="Cannon C."/>
            <person name="Castanera R."/>
            <person name="Culley D."/>
            <person name="Daum C."/>
            <person name="Ezra D."/>
            <person name="Gonzalez J."/>
            <person name="Henrissat B."/>
            <person name="Kuo A."/>
            <person name="Liang C."/>
            <person name="Lipzen A."/>
            <person name="Lutzoni F."/>
            <person name="Magnuson J."/>
            <person name="Mondo S."/>
            <person name="Nolan M."/>
            <person name="Ohm R."/>
            <person name="Pangilinan J."/>
            <person name="Park H.-J."/>
            <person name="Ramirez L."/>
            <person name="Alfaro M."/>
            <person name="Sun H."/>
            <person name="Tritt A."/>
            <person name="Yoshinaga Y."/>
            <person name="Zwiers L.-H."/>
            <person name="Turgeon B."/>
            <person name="Goodwin S."/>
            <person name="Spatafora J."/>
            <person name="Crous P."/>
            <person name="Grigoriev I."/>
        </authorList>
    </citation>
    <scope>NUCLEOTIDE SEQUENCE</scope>
    <source>
        <strain evidence="1">CBS 121167</strain>
    </source>
</reference>
<evidence type="ECO:0000313" key="2">
    <source>
        <dbReference type="Proteomes" id="UP000799438"/>
    </source>
</evidence>
<dbReference type="AlphaFoldDB" id="A0A6A6BGB4"/>
<name>A0A6A6BGB4_9PEZI</name>
<keyword evidence="2" id="KW-1185">Reference proteome</keyword>
<accession>A0A6A6BGB4</accession>
<evidence type="ECO:0000313" key="1">
    <source>
        <dbReference type="EMBL" id="KAF2142335.1"/>
    </source>
</evidence>
<sequence length="100" mass="11274">MLPRHLPPPRQRHWPAPATLAQRLQIPSRAARRIIVDRHDRGCRERLSSRERGSPLLKSSFPSSGAICTLLSTIPSICSPANTPFERLTVVSRRASRHHV</sequence>
<dbReference type="RefSeq" id="XP_033398047.1">
    <property type="nucleotide sequence ID" value="XM_033535807.1"/>
</dbReference>
<protein>
    <submittedName>
        <fullName evidence="1">Uncharacterized protein</fullName>
    </submittedName>
</protein>
<dbReference type="Proteomes" id="UP000799438">
    <property type="component" value="Unassembled WGS sequence"/>
</dbReference>
<dbReference type="EMBL" id="ML995484">
    <property type="protein sequence ID" value="KAF2142335.1"/>
    <property type="molecule type" value="Genomic_DNA"/>
</dbReference>